<organism evidence="11 12">
    <name type="scientific">Phellinidium pouzarii</name>
    <dbReference type="NCBI Taxonomy" id="167371"/>
    <lineage>
        <taxon>Eukaryota</taxon>
        <taxon>Fungi</taxon>
        <taxon>Dikarya</taxon>
        <taxon>Basidiomycota</taxon>
        <taxon>Agaricomycotina</taxon>
        <taxon>Agaricomycetes</taxon>
        <taxon>Hymenochaetales</taxon>
        <taxon>Hymenochaetaceae</taxon>
        <taxon>Phellinidium</taxon>
    </lineage>
</organism>
<comment type="catalytic activity">
    <reaction evidence="7">
        <text>L-threonyl-[protein] + ATP = O-phospho-L-threonyl-[protein] + ADP + H(+)</text>
        <dbReference type="Rhea" id="RHEA:46608"/>
        <dbReference type="Rhea" id="RHEA-COMP:11060"/>
        <dbReference type="Rhea" id="RHEA-COMP:11605"/>
        <dbReference type="ChEBI" id="CHEBI:15378"/>
        <dbReference type="ChEBI" id="CHEBI:30013"/>
        <dbReference type="ChEBI" id="CHEBI:30616"/>
        <dbReference type="ChEBI" id="CHEBI:61977"/>
        <dbReference type="ChEBI" id="CHEBI:456216"/>
        <dbReference type="EC" id="2.7.11.1"/>
    </reaction>
</comment>
<feature type="domain" description="Protein kinase" evidence="10">
    <location>
        <begin position="39"/>
        <end position="374"/>
    </location>
</feature>
<dbReference type="PANTHER" id="PTHR47634">
    <property type="entry name" value="PROTEIN KINASE DOMAIN-CONTAINING PROTEIN-RELATED"/>
    <property type="match status" value="1"/>
</dbReference>
<dbReference type="Proteomes" id="UP000308199">
    <property type="component" value="Unassembled WGS sequence"/>
</dbReference>
<dbReference type="GO" id="GO:0050684">
    <property type="term" value="P:regulation of mRNA processing"/>
    <property type="evidence" value="ECO:0007669"/>
    <property type="project" value="TreeGrafter"/>
</dbReference>
<evidence type="ECO:0000256" key="6">
    <source>
        <dbReference type="ARBA" id="ARBA00022840"/>
    </source>
</evidence>
<evidence type="ECO:0000259" key="10">
    <source>
        <dbReference type="PROSITE" id="PS50011"/>
    </source>
</evidence>
<evidence type="ECO:0000256" key="1">
    <source>
        <dbReference type="ARBA" id="ARBA00012513"/>
    </source>
</evidence>
<evidence type="ECO:0000256" key="4">
    <source>
        <dbReference type="ARBA" id="ARBA00022741"/>
    </source>
</evidence>
<dbReference type="PROSITE" id="PS00108">
    <property type="entry name" value="PROTEIN_KINASE_ST"/>
    <property type="match status" value="1"/>
</dbReference>
<comment type="caution">
    <text evidence="11">The sequence shown here is derived from an EMBL/GenBank/DDBJ whole genome shotgun (WGS) entry which is preliminary data.</text>
</comment>
<dbReference type="InterPro" id="IPR051334">
    <property type="entry name" value="SRPK"/>
</dbReference>
<dbReference type="InterPro" id="IPR008271">
    <property type="entry name" value="Ser/Thr_kinase_AS"/>
</dbReference>
<dbReference type="InterPro" id="IPR011009">
    <property type="entry name" value="Kinase-like_dom_sf"/>
</dbReference>
<sequence>MSSSAPAQPDFLSNEEPLSEYEPGGYHPTKLGDTLGRRYQIKRKLGWGGYSTVWLAQDKETKDYLSIKILTAFASRSPKLHELEYLQHTAKYDPTHPGYSRIIRLLDHFYHSGPYGSHLCLVTEVMGEGVQSLITFTKFHNQTAIAKDIIRQVLQGVDYIHKSGIVHTDFKLDNFLMEIEDMNAYVKRALDSSSAIVHPPVKAEDGTPITYVTSTPLAISNEDAESFKRLKVKIIDLGIACWESGCRLGLEERHVESRVHSPRYDQDRKSNLSCGYRGYLEQGLCTPSPFWKVPKDLLKRGKYSVKYFKPDGSFVFDFSDKEALIPKWDTLLNDLVGVLHPDELERLKSFLGAMLTVRPEDRPTAEQLLDHEWLRSETLMLP</sequence>
<dbReference type="EMBL" id="SGPK01000383">
    <property type="protein sequence ID" value="THH04043.1"/>
    <property type="molecule type" value="Genomic_DNA"/>
</dbReference>
<evidence type="ECO:0000256" key="9">
    <source>
        <dbReference type="SAM" id="MobiDB-lite"/>
    </source>
</evidence>
<keyword evidence="12" id="KW-1185">Reference proteome</keyword>
<evidence type="ECO:0000256" key="2">
    <source>
        <dbReference type="ARBA" id="ARBA00022527"/>
    </source>
</evidence>
<dbReference type="OrthoDB" id="5979581at2759"/>
<dbReference type="SUPFAM" id="SSF56112">
    <property type="entry name" value="Protein kinase-like (PK-like)"/>
    <property type="match status" value="1"/>
</dbReference>
<evidence type="ECO:0000313" key="12">
    <source>
        <dbReference type="Proteomes" id="UP000308199"/>
    </source>
</evidence>
<proteinExistence type="predicted"/>
<dbReference type="GO" id="GO:0000245">
    <property type="term" value="P:spliceosomal complex assembly"/>
    <property type="evidence" value="ECO:0007669"/>
    <property type="project" value="TreeGrafter"/>
</dbReference>
<keyword evidence="2" id="KW-0723">Serine/threonine-protein kinase</keyword>
<keyword evidence="4" id="KW-0547">Nucleotide-binding</keyword>
<dbReference type="InterPro" id="IPR000719">
    <property type="entry name" value="Prot_kinase_dom"/>
</dbReference>
<dbReference type="GO" id="GO:0005524">
    <property type="term" value="F:ATP binding"/>
    <property type="evidence" value="ECO:0007669"/>
    <property type="project" value="UniProtKB-KW"/>
</dbReference>
<dbReference type="Gene3D" id="3.30.200.20">
    <property type="entry name" value="Phosphorylase Kinase, domain 1"/>
    <property type="match status" value="1"/>
</dbReference>
<accession>A0A4V3XC10</accession>
<keyword evidence="5" id="KW-0418">Kinase</keyword>
<dbReference type="GO" id="GO:0004674">
    <property type="term" value="F:protein serine/threonine kinase activity"/>
    <property type="evidence" value="ECO:0007669"/>
    <property type="project" value="UniProtKB-KW"/>
</dbReference>
<evidence type="ECO:0000256" key="3">
    <source>
        <dbReference type="ARBA" id="ARBA00022679"/>
    </source>
</evidence>
<reference evidence="11 12" key="1">
    <citation type="submission" date="2019-02" db="EMBL/GenBank/DDBJ databases">
        <title>Genome sequencing of the rare red list fungi Phellinidium pouzarii.</title>
        <authorList>
            <person name="Buettner E."/>
            <person name="Kellner H."/>
        </authorList>
    </citation>
    <scope>NUCLEOTIDE SEQUENCE [LARGE SCALE GENOMIC DNA]</scope>
    <source>
        <strain evidence="11 12">DSM 108285</strain>
    </source>
</reference>
<evidence type="ECO:0000313" key="11">
    <source>
        <dbReference type="EMBL" id="THH04043.1"/>
    </source>
</evidence>
<protein>
    <recommendedName>
        <fullName evidence="1">non-specific serine/threonine protein kinase</fullName>
        <ecNumber evidence="1">2.7.11.1</ecNumber>
    </recommendedName>
</protein>
<comment type="catalytic activity">
    <reaction evidence="8">
        <text>L-seryl-[protein] + ATP = O-phospho-L-seryl-[protein] + ADP + H(+)</text>
        <dbReference type="Rhea" id="RHEA:17989"/>
        <dbReference type="Rhea" id="RHEA-COMP:9863"/>
        <dbReference type="Rhea" id="RHEA-COMP:11604"/>
        <dbReference type="ChEBI" id="CHEBI:15378"/>
        <dbReference type="ChEBI" id="CHEBI:29999"/>
        <dbReference type="ChEBI" id="CHEBI:30616"/>
        <dbReference type="ChEBI" id="CHEBI:83421"/>
        <dbReference type="ChEBI" id="CHEBI:456216"/>
        <dbReference type="EC" id="2.7.11.1"/>
    </reaction>
</comment>
<dbReference type="PANTHER" id="PTHR47634:SF9">
    <property type="entry name" value="PROTEIN KINASE DOMAIN-CONTAINING PROTEIN-RELATED"/>
    <property type="match status" value="1"/>
</dbReference>
<evidence type="ECO:0000256" key="7">
    <source>
        <dbReference type="ARBA" id="ARBA00047899"/>
    </source>
</evidence>
<evidence type="ECO:0000256" key="5">
    <source>
        <dbReference type="ARBA" id="ARBA00022777"/>
    </source>
</evidence>
<dbReference type="PROSITE" id="PS50011">
    <property type="entry name" value="PROTEIN_KINASE_DOM"/>
    <property type="match status" value="1"/>
</dbReference>
<dbReference type="Gene3D" id="1.10.510.10">
    <property type="entry name" value="Transferase(Phosphotransferase) domain 1"/>
    <property type="match status" value="2"/>
</dbReference>
<dbReference type="Pfam" id="PF00069">
    <property type="entry name" value="Pkinase"/>
    <property type="match status" value="1"/>
</dbReference>
<dbReference type="EC" id="2.7.11.1" evidence="1"/>
<keyword evidence="3" id="KW-0808">Transferase</keyword>
<feature type="region of interest" description="Disordered" evidence="9">
    <location>
        <begin position="1"/>
        <end position="29"/>
    </location>
</feature>
<evidence type="ECO:0000256" key="8">
    <source>
        <dbReference type="ARBA" id="ARBA00048679"/>
    </source>
</evidence>
<dbReference type="SMART" id="SM00220">
    <property type="entry name" value="S_TKc"/>
    <property type="match status" value="1"/>
</dbReference>
<name>A0A4V3XC10_9AGAM</name>
<gene>
    <name evidence="11" type="ORF">EW145_g5814</name>
</gene>
<keyword evidence="6" id="KW-0067">ATP-binding</keyword>
<dbReference type="AlphaFoldDB" id="A0A4V3XC10"/>